<evidence type="ECO:0000313" key="3">
    <source>
        <dbReference type="Proteomes" id="UP000012159"/>
    </source>
</evidence>
<evidence type="ECO:0000256" key="1">
    <source>
        <dbReference type="SAM" id="MobiDB-lite"/>
    </source>
</evidence>
<feature type="region of interest" description="Disordered" evidence="1">
    <location>
        <begin position="18"/>
        <end position="41"/>
    </location>
</feature>
<dbReference type="AlphaFoldDB" id="M6W0Z0"/>
<dbReference type="Proteomes" id="UP000012159">
    <property type="component" value="Unassembled WGS sequence"/>
</dbReference>
<organism evidence="2 3">
    <name type="scientific">Leptospira borgpetersenii serovar Pomona str. 200901868</name>
    <dbReference type="NCBI Taxonomy" id="1192866"/>
    <lineage>
        <taxon>Bacteria</taxon>
        <taxon>Pseudomonadati</taxon>
        <taxon>Spirochaetota</taxon>
        <taxon>Spirochaetia</taxon>
        <taxon>Leptospirales</taxon>
        <taxon>Leptospiraceae</taxon>
        <taxon>Leptospira</taxon>
    </lineage>
</organism>
<sequence>MSGLFCFRKILLTRKKNHSWNRPLKGENNATKFETRKRVRH</sequence>
<reference evidence="2 3" key="1">
    <citation type="submission" date="2013-01" db="EMBL/GenBank/DDBJ databases">
        <authorList>
            <person name="Harkins D.M."/>
            <person name="Durkin A.S."/>
            <person name="Brinkac L.M."/>
            <person name="Haft D.H."/>
            <person name="Selengut J.D."/>
            <person name="Sanka R."/>
            <person name="DePew J."/>
            <person name="Purushe J."/>
            <person name="Picardeau M."/>
            <person name="Werts C."/>
            <person name="Goarant C."/>
            <person name="Vinetz J.M."/>
            <person name="Sutton G.G."/>
            <person name="Nierman W.C."/>
            <person name="Fouts D.E."/>
        </authorList>
    </citation>
    <scope>NUCLEOTIDE SEQUENCE [LARGE SCALE GENOMIC DNA]</scope>
    <source>
        <strain evidence="2 3">200901868</strain>
    </source>
</reference>
<name>M6W0Z0_LEPBO</name>
<gene>
    <name evidence="2" type="ORF">LEP1GSC133_4299</name>
</gene>
<evidence type="ECO:0000313" key="2">
    <source>
        <dbReference type="EMBL" id="EMO62760.1"/>
    </source>
</evidence>
<dbReference type="EMBL" id="AKWF02000074">
    <property type="protein sequence ID" value="EMO62760.1"/>
    <property type="molecule type" value="Genomic_DNA"/>
</dbReference>
<proteinExistence type="predicted"/>
<comment type="caution">
    <text evidence="2">The sequence shown here is derived from an EMBL/GenBank/DDBJ whole genome shotgun (WGS) entry which is preliminary data.</text>
</comment>
<accession>M6W0Z0</accession>
<protein>
    <submittedName>
        <fullName evidence="2">Uncharacterized protein</fullName>
    </submittedName>
</protein>